<evidence type="ECO:0000259" key="4">
    <source>
        <dbReference type="PROSITE" id="PS50102"/>
    </source>
</evidence>
<keyword evidence="7" id="KW-1185">Reference proteome</keyword>
<dbReference type="SMART" id="SM00360">
    <property type="entry name" value="RRM"/>
    <property type="match status" value="1"/>
</dbReference>
<evidence type="ECO:0000256" key="2">
    <source>
        <dbReference type="PROSITE-ProRule" id="PRU00176"/>
    </source>
</evidence>
<reference evidence="6" key="2">
    <citation type="submission" date="2021-03" db="UniProtKB">
        <authorList>
            <consortium name="EnsemblPlants"/>
        </authorList>
    </citation>
    <scope>IDENTIFICATION</scope>
</reference>
<dbReference type="Gramene" id="AUR62025444-RA">
    <property type="protein sequence ID" value="AUR62025444-RA:cds"/>
    <property type="gene ID" value="AUR62025444"/>
</dbReference>
<dbReference type="FunFam" id="3.10.450.50:FF:000003">
    <property type="entry name" value="Nuclear transport factor 2 family protein"/>
    <property type="match status" value="1"/>
</dbReference>
<dbReference type="Gene3D" id="3.30.70.330">
    <property type="match status" value="1"/>
</dbReference>
<dbReference type="InterPro" id="IPR000504">
    <property type="entry name" value="RRM_dom"/>
</dbReference>
<dbReference type="PROSITE" id="PS50177">
    <property type="entry name" value="NTF2_DOMAIN"/>
    <property type="match status" value="1"/>
</dbReference>
<organism evidence="6 7">
    <name type="scientific">Chenopodium quinoa</name>
    <name type="common">Quinoa</name>
    <dbReference type="NCBI Taxonomy" id="63459"/>
    <lineage>
        <taxon>Eukaryota</taxon>
        <taxon>Viridiplantae</taxon>
        <taxon>Streptophyta</taxon>
        <taxon>Embryophyta</taxon>
        <taxon>Tracheophyta</taxon>
        <taxon>Spermatophyta</taxon>
        <taxon>Magnoliopsida</taxon>
        <taxon>eudicotyledons</taxon>
        <taxon>Gunneridae</taxon>
        <taxon>Pentapetalae</taxon>
        <taxon>Caryophyllales</taxon>
        <taxon>Chenopodiaceae</taxon>
        <taxon>Chenopodioideae</taxon>
        <taxon>Atripliceae</taxon>
        <taxon>Chenopodium</taxon>
    </lineage>
</organism>
<protein>
    <recommendedName>
        <fullName evidence="8">G3BP-like protein</fullName>
    </recommendedName>
</protein>
<dbReference type="GO" id="GO:0003729">
    <property type="term" value="F:mRNA binding"/>
    <property type="evidence" value="ECO:0007669"/>
    <property type="project" value="TreeGrafter"/>
</dbReference>
<feature type="compositionally biased region" description="Low complexity" evidence="3">
    <location>
        <begin position="448"/>
        <end position="460"/>
    </location>
</feature>
<feature type="domain" description="RRM" evidence="4">
    <location>
        <begin position="369"/>
        <end position="447"/>
    </location>
</feature>
<name>A0A803M968_CHEQI</name>
<dbReference type="AlphaFoldDB" id="A0A803M968"/>
<feature type="region of interest" description="Disordered" evidence="3">
    <location>
        <begin position="442"/>
        <end position="500"/>
    </location>
</feature>
<sequence length="500" mass="53934">MAVSVVSIGGLGFDDVGGVDRWFGFGGFGGVGGGGGPSLGGFGGVSGGGWSGFRGFRWWWPGVVGSFFITKYYHVLKESPEFSHQFYNDASTLTRVDGDDTQTVSTILDIHSVLTSLNVSGVEVTKLNCQDSLNGGILVIVSGYVRSRNFSGKRRFTQAFFLAPQENGFYVLNDILQFNDEVLVNQHPVPEPEIKVDSEIPASSPRLDQPVSNFELEEETREYVNSIPIEEDYPVDKYSLPDEEQHEESHEETIVQEAPVEESAPPESAVNHMNYVEDPISVPADEPGGEPAGEPAKLSYASILRASKGHSSHPVVSKPAARPRIPPPSEQQQKVQPIAPQLNASASSFVPEAASPGADEGSVQEGEMTSVYVRNLPSNNVTTADLEKEFKKFGKIKPNGVVIKNRQDLGICYAFVEFEDISSAQNAIKNSPIELLGRPIYIDPRKPGGSSSSRGGAAARGRGRGGYQNNTSRGRGGVRNPGRGDSNDYNRSRGSGNGFY</sequence>
<evidence type="ECO:0000313" key="7">
    <source>
        <dbReference type="Proteomes" id="UP000596660"/>
    </source>
</evidence>
<reference evidence="6" key="1">
    <citation type="journal article" date="2017" name="Nature">
        <title>The genome of Chenopodium quinoa.</title>
        <authorList>
            <person name="Jarvis D.E."/>
            <person name="Ho Y.S."/>
            <person name="Lightfoot D.J."/>
            <person name="Schmoeckel S.M."/>
            <person name="Li B."/>
            <person name="Borm T.J.A."/>
            <person name="Ohyanagi H."/>
            <person name="Mineta K."/>
            <person name="Michell C.T."/>
            <person name="Saber N."/>
            <person name="Kharbatia N.M."/>
            <person name="Rupper R.R."/>
            <person name="Sharp A.R."/>
            <person name="Dally N."/>
            <person name="Boughton B.A."/>
            <person name="Woo Y.H."/>
            <person name="Gao G."/>
            <person name="Schijlen E.G.W.M."/>
            <person name="Guo X."/>
            <person name="Momin A.A."/>
            <person name="Negrao S."/>
            <person name="Al-Babili S."/>
            <person name="Gehring C."/>
            <person name="Roessner U."/>
            <person name="Jung C."/>
            <person name="Murphy K."/>
            <person name="Arold S.T."/>
            <person name="Gojobori T."/>
            <person name="van der Linden C.G."/>
            <person name="van Loo E.N."/>
            <person name="Jellen E.N."/>
            <person name="Maughan P.J."/>
            <person name="Tester M."/>
        </authorList>
    </citation>
    <scope>NUCLEOTIDE SEQUENCE [LARGE SCALE GENOMIC DNA]</scope>
    <source>
        <strain evidence="6">cv. PI 614886</strain>
    </source>
</reference>
<keyword evidence="1 2" id="KW-0694">RNA-binding</keyword>
<dbReference type="OMA" id="RCKGPQG"/>
<dbReference type="PANTHER" id="PTHR10693:SF29">
    <property type="entry name" value="GB|AAD20086.1"/>
    <property type="match status" value="1"/>
</dbReference>
<evidence type="ECO:0000256" key="1">
    <source>
        <dbReference type="ARBA" id="ARBA00022884"/>
    </source>
</evidence>
<dbReference type="SUPFAM" id="SSF54427">
    <property type="entry name" value="NTF2-like"/>
    <property type="match status" value="1"/>
</dbReference>
<dbReference type="InterPro" id="IPR018222">
    <property type="entry name" value="Nuclear_transport_factor_2_euk"/>
</dbReference>
<dbReference type="Pfam" id="PF00076">
    <property type="entry name" value="RRM_1"/>
    <property type="match status" value="1"/>
</dbReference>
<dbReference type="InterPro" id="IPR012677">
    <property type="entry name" value="Nucleotide-bd_a/b_plait_sf"/>
</dbReference>
<dbReference type="GO" id="GO:1990904">
    <property type="term" value="C:ribonucleoprotein complex"/>
    <property type="evidence" value="ECO:0007669"/>
    <property type="project" value="TreeGrafter"/>
</dbReference>
<feature type="compositionally biased region" description="Low complexity" evidence="3">
    <location>
        <begin position="257"/>
        <end position="267"/>
    </location>
</feature>
<feature type="domain" description="NTF2" evidence="5">
    <location>
        <begin position="64"/>
        <end position="178"/>
    </location>
</feature>
<dbReference type="InterPro" id="IPR035979">
    <property type="entry name" value="RBD_domain_sf"/>
</dbReference>
<dbReference type="Proteomes" id="UP000596660">
    <property type="component" value="Unplaced"/>
</dbReference>
<dbReference type="EnsemblPlants" id="AUR62025444-RA">
    <property type="protein sequence ID" value="AUR62025444-RA:cds"/>
    <property type="gene ID" value="AUR62025444"/>
</dbReference>
<dbReference type="Gene3D" id="3.10.450.50">
    <property type="match status" value="1"/>
</dbReference>
<dbReference type="InterPro" id="IPR032710">
    <property type="entry name" value="NTF2-like_dom_sf"/>
</dbReference>
<evidence type="ECO:0000259" key="5">
    <source>
        <dbReference type="PROSITE" id="PS50177"/>
    </source>
</evidence>
<dbReference type="PANTHER" id="PTHR10693">
    <property type="entry name" value="RAS GTPASE-ACTIVATING PROTEIN-BINDING PROTEIN"/>
    <property type="match status" value="1"/>
</dbReference>
<evidence type="ECO:0000313" key="6">
    <source>
        <dbReference type="EnsemblPlants" id="AUR62025444-RA:cds"/>
    </source>
</evidence>
<dbReference type="CDD" id="cd00590">
    <property type="entry name" value="RRM_SF"/>
    <property type="match status" value="1"/>
</dbReference>
<proteinExistence type="predicted"/>
<dbReference type="CDD" id="cd00780">
    <property type="entry name" value="NTF2"/>
    <property type="match status" value="1"/>
</dbReference>
<accession>A0A803M968</accession>
<feature type="region of interest" description="Disordered" evidence="3">
    <location>
        <begin position="242"/>
        <end position="267"/>
    </location>
</feature>
<feature type="region of interest" description="Disordered" evidence="3">
    <location>
        <begin position="308"/>
        <end position="336"/>
    </location>
</feature>
<evidence type="ECO:0000256" key="3">
    <source>
        <dbReference type="SAM" id="MobiDB-lite"/>
    </source>
</evidence>
<dbReference type="Pfam" id="PF02136">
    <property type="entry name" value="NTF2"/>
    <property type="match status" value="1"/>
</dbReference>
<dbReference type="InterPro" id="IPR002075">
    <property type="entry name" value="NTF2_dom"/>
</dbReference>
<dbReference type="GO" id="GO:0005829">
    <property type="term" value="C:cytosol"/>
    <property type="evidence" value="ECO:0007669"/>
    <property type="project" value="TreeGrafter"/>
</dbReference>
<evidence type="ECO:0008006" key="8">
    <source>
        <dbReference type="Google" id="ProtNLM"/>
    </source>
</evidence>
<dbReference type="InterPro" id="IPR039539">
    <property type="entry name" value="Ras_GTPase_bind_prot"/>
</dbReference>
<dbReference type="PROSITE" id="PS50102">
    <property type="entry name" value="RRM"/>
    <property type="match status" value="1"/>
</dbReference>
<dbReference type="SUPFAM" id="SSF54928">
    <property type="entry name" value="RNA-binding domain, RBD"/>
    <property type="match status" value="1"/>
</dbReference>